<keyword evidence="3" id="KW-1185">Reference proteome</keyword>
<gene>
    <name evidence="2" type="ORF">HED64_16145</name>
</gene>
<accession>A0ABX1G9A9</accession>
<evidence type="ECO:0000313" key="3">
    <source>
        <dbReference type="Proteomes" id="UP000746595"/>
    </source>
</evidence>
<organism evidence="2 3">
    <name type="scientific">Paeniglutamicibacter terrestris</name>
    <dbReference type="NCBI Taxonomy" id="2723403"/>
    <lineage>
        <taxon>Bacteria</taxon>
        <taxon>Bacillati</taxon>
        <taxon>Actinomycetota</taxon>
        <taxon>Actinomycetes</taxon>
        <taxon>Micrococcales</taxon>
        <taxon>Micrococcaceae</taxon>
        <taxon>Paeniglutamicibacter</taxon>
    </lineage>
</organism>
<dbReference type="RefSeq" id="WP_168153018.1">
    <property type="nucleotide sequence ID" value="NZ_JAAWVT010000009.1"/>
</dbReference>
<dbReference type="Proteomes" id="UP000746595">
    <property type="component" value="Unassembled WGS sequence"/>
</dbReference>
<protein>
    <submittedName>
        <fullName evidence="2">Uncharacterized protein</fullName>
    </submittedName>
</protein>
<reference evidence="2 3" key="1">
    <citation type="submission" date="2020-04" db="EMBL/GenBank/DDBJ databases">
        <title>Paeniglutamicibacter sp. ANT13_2, a novel actinomycete isolated from sediment in Antarctica.</title>
        <authorList>
            <person name="Sakdapetsiri C."/>
            <person name="Pinyakong O."/>
        </authorList>
    </citation>
    <scope>NUCLEOTIDE SEQUENCE [LARGE SCALE GENOMIC DNA]</scope>
    <source>
        <strain evidence="2 3">ANT13_2</strain>
    </source>
</reference>
<dbReference type="EMBL" id="JAAWVT010000009">
    <property type="protein sequence ID" value="NKG22230.1"/>
    <property type="molecule type" value="Genomic_DNA"/>
</dbReference>
<evidence type="ECO:0000313" key="2">
    <source>
        <dbReference type="EMBL" id="NKG22230.1"/>
    </source>
</evidence>
<comment type="caution">
    <text evidence="2">The sequence shown here is derived from an EMBL/GenBank/DDBJ whole genome shotgun (WGS) entry which is preliminary data.</text>
</comment>
<evidence type="ECO:0000256" key="1">
    <source>
        <dbReference type="SAM" id="MobiDB-lite"/>
    </source>
</evidence>
<sequence>MIHKQQAEVLAALLALMRPGNWRPNQTLSLFAEHRDDPHPFPVIAEAAIRAANDPAIKSPSGIFLPGKHWQFETFKVEPPKADPCPDHEWEAAHHCRACLADVLVGERRSDQVGKGKPKLCKPQPPPKGWRQAETVPSPSEARTKPYSEAIGFIP</sequence>
<feature type="region of interest" description="Disordered" evidence="1">
    <location>
        <begin position="110"/>
        <end position="155"/>
    </location>
</feature>
<name>A0ABX1G9A9_9MICC</name>
<proteinExistence type="predicted"/>